<evidence type="ECO:0000256" key="6">
    <source>
        <dbReference type="ARBA" id="ARBA00022960"/>
    </source>
</evidence>
<dbReference type="Pfam" id="PF00768">
    <property type="entry name" value="Peptidase_S11"/>
    <property type="match status" value="1"/>
</dbReference>
<dbReference type="Gene3D" id="3.40.710.10">
    <property type="entry name" value="DD-peptidase/beta-lactamase superfamily"/>
    <property type="match status" value="1"/>
</dbReference>
<dbReference type="Proteomes" id="UP000231466">
    <property type="component" value="Unassembled WGS sequence"/>
</dbReference>
<dbReference type="GO" id="GO:0006508">
    <property type="term" value="P:proteolysis"/>
    <property type="evidence" value="ECO:0007669"/>
    <property type="project" value="InterPro"/>
</dbReference>
<accession>A0A2H0VG05</accession>
<reference evidence="16" key="1">
    <citation type="submission" date="2017-09" db="EMBL/GenBank/DDBJ databases">
        <title>Depth-based differentiation of microbial function through sediment-hosted aquifers and enrichment of novel symbionts in the deep terrestrial subsurface.</title>
        <authorList>
            <person name="Probst A.J."/>
            <person name="Ladd B."/>
            <person name="Jarett J.K."/>
            <person name="Geller-Mcgrath D.E."/>
            <person name="Sieber C.M.K."/>
            <person name="Emerson J.B."/>
            <person name="Anantharaman K."/>
            <person name="Thomas B.C."/>
            <person name="Malmstrom R."/>
            <person name="Stieglmeier M."/>
            <person name="Klingl A."/>
            <person name="Woyke T."/>
            <person name="Ryan C.M."/>
            <person name="Banfield J.F."/>
        </authorList>
    </citation>
    <scope>NUCLEOTIDE SEQUENCE [LARGE SCALE GENOMIC DNA]</scope>
</reference>
<feature type="active site" description="Proton acceptor" evidence="9">
    <location>
        <position position="328"/>
    </location>
</feature>
<keyword evidence="4" id="KW-0732">Signal</keyword>
<evidence type="ECO:0000256" key="10">
    <source>
        <dbReference type="PIRSR" id="PIRSR618044-2"/>
    </source>
</evidence>
<dbReference type="Pfam" id="PF03734">
    <property type="entry name" value="YkuD"/>
    <property type="match status" value="1"/>
</dbReference>
<keyword evidence="7 11" id="KW-0573">Peptidoglycan synthesis</keyword>
<dbReference type="PROSITE" id="PS52029">
    <property type="entry name" value="LD_TPASE"/>
    <property type="match status" value="1"/>
</dbReference>
<evidence type="ECO:0000256" key="13">
    <source>
        <dbReference type="SAM" id="Phobius"/>
    </source>
</evidence>
<dbReference type="InterPro" id="IPR018044">
    <property type="entry name" value="Peptidase_S11"/>
</dbReference>
<sequence>MRVRLPPRPHKIMLNKTIVDYVKTSREAGVREFFIRQALLEAGWDRIQIDEALDSEEAWPLKARVDFTEKTKQIISGGKKSGRNSFRQSNLFVKLAIGVGVIILIGAGLWGILRYYNPSYQIVIPVNNSGEISSFQFGSWSALEDASFFKKVKADLLDKKSSFIESDLSNMKLRVYKDGEEKLEVDIISKGHEGSWWETPAGLYQVQSREADHFSSFGRVHMPWSMAFQGNFFIHGWPYYPDGKPVPLGYSGGCIRLSTSDAKQVYDLAEVGMPVLIFEDDFDNDGFEYNFVGGHLDAKSFLAADLKNSYVFAEGNSTEKLPVASLTKLMTALIATEYINIEREVVVDANSLVDTSIPRLKAGQRLTVLDLLYPLLMESSNEAGAVIGKILGEQRFVNLMNEKAKAIGMNNSYFADTTGASHDNVSTAQDLFQLAKYLYNNRSFILAISKGSVGKSAYNPPPWNDLKNLNVFAEDEDFVGGKVGENSAAGQTILSIFEIEKTGSQRPVVIIALNTRDRAKSASDLLSYIRN</sequence>
<dbReference type="InterPro" id="IPR001967">
    <property type="entry name" value="Peptidase_S11_N"/>
</dbReference>
<feature type="binding site" evidence="10">
    <location>
        <position position="482"/>
    </location>
    <ligand>
        <name>substrate</name>
    </ligand>
</feature>
<dbReference type="GO" id="GO:0005576">
    <property type="term" value="C:extracellular region"/>
    <property type="evidence" value="ECO:0007669"/>
    <property type="project" value="TreeGrafter"/>
</dbReference>
<evidence type="ECO:0000256" key="7">
    <source>
        <dbReference type="ARBA" id="ARBA00022984"/>
    </source>
</evidence>
<dbReference type="GO" id="GO:0071555">
    <property type="term" value="P:cell wall organization"/>
    <property type="evidence" value="ECO:0007669"/>
    <property type="project" value="UniProtKB-UniRule"/>
</dbReference>
<evidence type="ECO:0000256" key="5">
    <source>
        <dbReference type="ARBA" id="ARBA00022801"/>
    </source>
</evidence>
<feature type="active site" description="Proton donor/acceptor" evidence="11">
    <location>
        <position position="235"/>
    </location>
</feature>
<dbReference type="SUPFAM" id="SSF56601">
    <property type="entry name" value="beta-lactamase/transpeptidase-like"/>
    <property type="match status" value="1"/>
</dbReference>
<feature type="active site" description="Acyl-ester intermediate" evidence="9">
    <location>
        <position position="325"/>
    </location>
</feature>
<protein>
    <recommendedName>
        <fullName evidence="14">L,D-TPase catalytic domain-containing protein</fullName>
    </recommendedName>
</protein>
<comment type="caution">
    <text evidence="15">The sequence shown here is derived from an EMBL/GenBank/DDBJ whole genome shotgun (WGS) entry which is preliminary data.</text>
</comment>
<evidence type="ECO:0000256" key="11">
    <source>
        <dbReference type="PROSITE-ProRule" id="PRU01373"/>
    </source>
</evidence>
<dbReference type="GO" id="GO:0008360">
    <property type="term" value="P:regulation of cell shape"/>
    <property type="evidence" value="ECO:0007669"/>
    <property type="project" value="UniProtKB-UniRule"/>
</dbReference>
<comment type="similarity">
    <text evidence="2 12">Belongs to the peptidase S11 family.</text>
</comment>
<dbReference type="PANTHER" id="PTHR30582">
    <property type="entry name" value="L,D-TRANSPEPTIDASE"/>
    <property type="match status" value="1"/>
</dbReference>
<feature type="domain" description="L,D-TPase catalytic" evidence="14">
    <location>
        <begin position="162"/>
        <end position="278"/>
    </location>
</feature>
<comment type="pathway">
    <text evidence="1 11">Cell wall biogenesis; peptidoglycan biosynthesis.</text>
</comment>
<evidence type="ECO:0000256" key="1">
    <source>
        <dbReference type="ARBA" id="ARBA00004752"/>
    </source>
</evidence>
<evidence type="ECO:0000259" key="14">
    <source>
        <dbReference type="PROSITE" id="PS52029"/>
    </source>
</evidence>
<keyword evidence="6 11" id="KW-0133">Cell shape</keyword>
<dbReference type="GO" id="GO:0018104">
    <property type="term" value="P:peptidoglycan-protein cross-linking"/>
    <property type="evidence" value="ECO:0007669"/>
    <property type="project" value="TreeGrafter"/>
</dbReference>
<feature type="active site" description="Nucleophile" evidence="11">
    <location>
        <position position="254"/>
    </location>
</feature>
<evidence type="ECO:0000256" key="12">
    <source>
        <dbReference type="RuleBase" id="RU004016"/>
    </source>
</evidence>
<evidence type="ECO:0000313" key="16">
    <source>
        <dbReference type="Proteomes" id="UP000231466"/>
    </source>
</evidence>
<feature type="transmembrane region" description="Helical" evidence="13">
    <location>
        <begin position="91"/>
        <end position="113"/>
    </location>
</feature>
<dbReference type="InterPro" id="IPR005490">
    <property type="entry name" value="LD_TPept_cat_dom"/>
</dbReference>
<gene>
    <name evidence="15" type="ORF">COT89_01165</name>
</gene>
<dbReference type="GO" id="GO:0009002">
    <property type="term" value="F:serine-type D-Ala-D-Ala carboxypeptidase activity"/>
    <property type="evidence" value="ECO:0007669"/>
    <property type="project" value="InterPro"/>
</dbReference>
<keyword evidence="13" id="KW-0472">Membrane</keyword>
<dbReference type="PRINTS" id="PR00725">
    <property type="entry name" value="DADACBPTASE1"/>
</dbReference>
<dbReference type="GO" id="GO:0071972">
    <property type="term" value="F:peptidoglycan L,D-transpeptidase activity"/>
    <property type="evidence" value="ECO:0007669"/>
    <property type="project" value="TreeGrafter"/>
</dbReference>
<keyword evidence="5" id="KW-0378">Hydrolase</keyword>
<keyword evidence="13" id="KW-0812">Transmembrane</keyword>
<dbReference type="SUPFAM" id="SSF141523">
    <property type="entry name" value="L,D-transpeptidase catalytic domain-like"/>
    <property type="match status" value="1"/>
</dbReference>
<dbReference type="PANTHER" id="PTHR30582:SF2">
    <property type="entry name" value="L,D-TRANSPEPTIDASE YCIB-RELATED"/>
    <property type="match status" value="1"/>
</dbReference>
<dbReference type="EMBL" id="PFAH01000005">
    <property type="protein sequence ID" value="PIR98037.1"/>
    <property type="molecule type" value="Genomic_DNA"/>
</dbReference>
<dbReference type="CDD" id="cd16913">
    <property type="entry name" value="YkuD_like"/>
    <property type="match status" value="1"/>
</dbReference>
<evidence type="ECO:0000256" key="9">
    <source>
        <dbReference type="PIRSR" id="PIRSR618044-1"/>
    </source>
</evidence>
<proteinExistence type="inferred from homology"/>
<evidence type="ECO:0000256" key="8">
    <source>
        <dbReference type="ARBA" id="ARBA00023316"/>
    </source>
</evidence>
<dbReference type="UniPathway" id="UPA00219"/>
<dbReference type="Gene3D" id="2.40.440.10">
    <property type="entry name" value="L,D-transpeptidase catalytic domain-like"/>
    <property type="match status" value="1"/>
</dbReference>
<dbReference type="InterPro" id="IPR012338">
    <property type="entry name" value="Beta-lactam/transpept-like"/>
</dbReference>
<evidence type="ECO:0000256" key="2">
    <source>
        <dbReference type="ARBA" id="ARBA00007164"/>
    </source>
</evidence>
<evidence type="ECO:0000256" key="3">
    <source>
        <dbReference type="ARBA" id="ARBA00022679"/>
    </source>
</evidence>
<dbReference type="InterPro" id="IPR050979">
    <property type="entry name" value="LD-transpeptidase"/>
</dbReference>
<organism evidence="15 16">
    <name type="scientific">Candidatus Colwellbacteria bacterium CG10_big_fil_rev_8_21_14_0_10_42_22</name>
    <dbReference type="NCBI Taxonomy" id="1974540"/>
    <lineage>
        <taxon>Bacteria</taxon>
        <taxon>Candidatus Colwelliibacteriota</taxon>
    </lineage>
</organism>
<keyword evidence="13" id="KW-1133">Transmembrane helix</keyword>
<keyword evidence="8 11" id="KW-0961">Cell wall biogenesis/degradation</keyword>
<dbReference type="AlphaFoldDB" id="A0A2H0VG05"/>
<evidence type="ECO:0000313" key="15">
    <source>
        <dbReference type="EMBL" id="PIR98037.1"/>
    </source>
</evidence>
<name>A0A2H0VG05_9BACT</name>
<keyword evidence="3" id="KW-0808">Transferase</keyword>
<dbReference type="InterPro" id="IPR038063">
    <property type="entry name" value="Transpep_catalytic_dom"/>
</dbReference>
<feature type="active site" evidence="9">
    <location>
        <position position="379"/>
    </location>
</feature>
<dbReference type="GO" id="GO:0016740">
    <property type="term" value="F:transferase activity"/>
    <property type="evidence" value="ECO:0007669"/>
    <property type="project" value="UniProtKB-KW"/>
</dbReference>
<evidence type="ECO:0000256" key="4">
    <source>
        <dbReference type="ARBA" id="ARBA00022729"/>
    </source>
</evidence>